<evidence type="ECO:0000313" key="2">
    <source>
        <dbReference type="EMBL" id="CAE6450830.1"/>
    </source>
</evidence>
<feature type="region of interest" description="Disordered" evidence="1">
    <location>
        <begin position="381"/>
        <end position="416"/>
    </location>
</feature>
<protein>
    <submittedName>
        <fullName evidence="2">Uncharacterized protein</fullName>
    </submittedName>
</protein>
<comment type="caution">
    <text evidence="2">The sequence shown here is derived from an EMBL/GenBank/DDBJ whole genome shotgun (WGS) entry which is preliminary data.</text>
</comment>
<accession>A0A8H3B958</accession>
<organism evidence="2 3">
    <name type="scientific">Rhizoctonia solani</name>
    <dbReference type="NCBI Taxonomy" id="456999"/>
    <lineage>
        <taxon>Eukaryota</taxon>
        <taxon>Fungi</taxon>
        <taxon>Dikarya</taxon>
        <taxon>Basidiomycota</taxon>
        <taxon>Agaricomycotina</taxon>
        <taxon>Agaricomycetes</taxon>
        <taxon>Cantharellales</taxon>
        <taxon>Ceratobasidiaceae</taxon>
        <taxon>Rhizoctonia</taxon>
    </lineage>
</organism>
<evidence type="ECO:0000313" key="3">
    <source>
        <dbReference type="Proteomes" id="UP000663831"/>
    </source>
</evidence>
<evidence type="ECO:0000256" key="1">
    <source>
        <dbReference type="SAM" id="MobiDB-lite"/>
    </source>
</evidence>
<gene>
    <name evidence="2" type="ORF">RDB_LOCUS66343</name>
</gene>
<feature type="region of interest" description="Disordered" evidence="1">
    <location>
        <begin position="191"/>
        <end position="260"/>
    </location>
</feature>
<dbReference type="EMBL" id="CAJMWV010001979">
    <property type="protein sequence ID" value="CAE6450830.1"/>
    <property type="molecule type" value="Genomic_DNA"/>
</dbReference>
<proteinExistence type="predicted"/>
<dbReference type="AlphaFoldDB" id="A0A8H3B958"/>
<name>A0A8H3B958_9AGAM</name>
<reference evidence="2" key="1">
    <citation type="submission" date="2021-01" db="EMBL/GenBank/DDBJ databases">
        <authorList>
            <person name="Kaushik A."/>
        </authorList>
    </citation>
    <scope>NUCLEOTIDE SEQUENCE</scope>
    <source>
        <strain evidence="2">AG3-1AP</strain>
    </source>
</reference>
<dbReference type="Proteomes" id="UP000663831">
    <property type="component" value="Unassembled WGS sequence"/>
</dbReference>
<feature type="region of interest" description="Disordered" evidence="1">
    <location>
        <begin position="108"/>
        <end position="163"/>
    </location>
</feature>
<sequence length="416" mass="44559">MVRSHALLNSCAFAGTSATSPATPDSPYGSPTRLILSHGEADTTRSAGLRAIEQLRKRLDTIDEHTRELRSARHILLRREHLLVHERDELVESLNAIEVALMARVSPYTSGTSSPFAAPGGSIEDTEESDVPSKRQAVSDPADRPTARKRPSGSKGEVAFNRSVSKPAPLTALGTEPTLIAECPPELLHLLQPSNSLPRPPSSSPPGSFVRSPALSPRSASVTRNGIRYPPGSVPRLTRGRSSSPLTQMLPPPLPSSPATPVASKGYYPIIRDLSPAELGSPISCAVTTCDPPVSAPPKLAIETTRAHADSPRLSTPHNGTIPIYLMLNNPASGWGLTHLDPERTPSPPIGAPRSSWVVRPDTHSKRNEYEELTTLEVQSVKSTNQRTRYEQNGPASRTRARVNGIGAISKGKGRA</sequence>